<accession>A0A8N1S5T5</accession>
<dbReference type="AlphaFoldDB" id="A0A8N1S5T5"/>
<reference evidence="3" key="1">
    <citation type="submission" date="2025-08" db="UniProtKB">
        <authorList>
            <consortium name="RefSeq"/>
        </authorList>
    </citation>
    <scope>IDENTIFICATION</scope>
</reference>
<feature type="domain" description="Mutator-like transposase" evidence="1">
    <location>
        <begin position="1"/>
        <end position="140"/>
    </location>
</feature>
<dbReference type="Pfam" id="PF20700">
    <property type="entry name" value="Mutator"/>
    <property type="match status" value="1"/>
</dbReference>
<dbReference type="GeneID" id="105427310"/>
<dbReference type="Proteomes" id="UP000504615">
    <property type="component" value="Unplaced"/>
</dbReference>
<protein>
    <submittedName>
        <fullName evidence="3">Uncharacterized protein LOC105427310</fullName>
    </submittedName>
</protein>
<name>A0A8N1S5T5_9HYME</name>
<evidence type="ECO:0000313" key="2">
    <source>
        <dbReference type="Proteomes" id="UP000504615"/>
    </source>
</evidence>
<proteinExistence type="predicted"/>
<organism evidence="2 3">
    <name type="scientific">Pogonomyrmex barbatus</name>
    <name type="common">red harvester ant</name>
    <dbReference type="NCBI Taxonomy" id="144034"/>
    <lineage>
        <taxon>Eukaryota</taxon>
        <taxon>Metazoa</taxon>
        <taxon>Ecdysozoa</taxon>
        <taxon>Arthropoda</taxon>
        <taxon>Hexapoda</taxon>
        <taxon>Insecta</taxon>
        <taxon>Pterygota</taxon>
        <taxon>Neoptera</taxon>
        <taxon>Endopterygota</taxon>
        <taxon>Hymenoptera</taxon>
        <taxon>Apocrita</taxon>
        <taxon>Aculeata</taxon>
        <taxon>Formicoidea</taxon>
        <taxon>Formicidae</taxon>
        <taxon>Myrmicinae</taxon>
        <taxon>Pogonomyrmex</taxon>
    </lineage>
</organism>
<keyword evidence="2" id="KW-1185">Reference proteome</keyword>
<gene>
    <name evidence="3" type="primary">LOC105427310</name>
</gene>
<dbReference type="RefSeq" id="XP_025074101.1">
    <property type="nucleotide sequence ID" value="XM_025218316.1"/>
</dbReference>
<sequence length="239" mass="27952">MEVDGIIEMFQRSQNLHGVMYENYIGDEDSKTFKSLINENPYEDKLLVKKKECIAHVQKRMGSRLRNAKKSHKGIDGKGAGKLTEKLIKDLTIYYGLAIRRNTESLLDMKNAVWATYYHKISTDEKSMHSHCPPGSNSWCSWRVAEGMLQNYHHDPPLSSDVQTVIYKIYEDLSDDDLQIVAHQILHKKPEQLGDWRNCRLQKTISLKKQRDYYMDLVLQINHYLERLNHGRHGGVFFR</sequence>
<evidence type="ECO:0000259" key="1">
    <source>
        <dbReference type="Pfam" id="PF20700"/>
    </source>
</evidence>
<dbReference type="InterPro" id="IPR049012">
    <property type="entry name" value="Mutator_transp_dom"/>
</dbReference>
<evidence type="ECO:0000313" key="3">
    <source>
        <dbReference type="RefSeq" id="XP_025074101.1"/>
    </source>
</evidence>
<dbReference type="OrthoDB" id="8191111at2759"/>